<evidence type="ECO:0000313" key="2">
    <source>
        <dbReference type="EMBL" id="CAB03963.1"/>
    </source>
</evidence>
<dbReference type="EMBL" id="BX284605">
    <property type="protein sequence ID" value="CAB03963.1"/>
    <property type="molecule type" value="Genomic_DNA"/>
</dbReference>
<organism evidence="2 3">
    <name type="scientific">Caenorhabditis elegans</name>
    <dbReference type="NCBI Taxonomy" id="6239"/>
    <lineage>
        <taxon>Eukaryota</taxon>
        <taxon>Metazoa</taxon>
        <taxon>Ecdysozoa</taxon>
        <taxon>Nematoda</taxon>
        <taxon>Chromadorea</taxon>
        <taxon>Rhabditida</taxon>
        <taxon>Rhabditina</taxon>
        <taxon>Rhabditomorpha</taxon>
        <taxon>Rhabditoidea</taxon>
        <taxon>Rhabditidae</taxon>
        <taxon>Peloderinae</taxon>
        <taxon>Caenorhabditis</taxon>
    </lineage>
</organism>
<evidence type="ECO:0000313" key="3">
    <source>
        <dbReference type="Proteomes" id="UP000001940"/>
    </source>
</evidence>
<dbReference type="Bgee" id="WBGene00008066">
    <property type="expression patterns" value="Expressed in embryo and 3 other cell types or tissues"/>
</dbReference>
<dbReference type="OrthoDB" id="5911286at2759"/>
<keyword evidence="3" id="KW-1185">Reference proteome</keyword>
<reference evidence="2 3" key="1">
    <citation type="journal article" date="1998" name="Science">
        <title>Genome sequence of the nematode C. elegans: a platform for investigating biology.</title>
        <authorList>
            <consortium name="The C. elegans sequencing consortium"/>
            <person name="Sulson J.E."/>
            <person name="Waterston R."/>
        </authorList>
    </citation>
    <scope>NUCLEOTIDE SEQUENCE [LARGE SCALE GENOMIC DNA]</scope>
    <source>
        <strain evidence="2 3">Bristol N2</strain>
    </source>
</reference>
<evidence type="ECO:0000313" key="4">
    <source>
        <dbReference type="WormBase" id="C43D7.2"/>
    </source>
</evidence>
<accession>Q9XVB8</accession>
<dbReference type="PaxDb" id="6239-C43D7.2"/>
<dbReference type="Pfam" id="PF07735">
    <property type="entry name" value="FBA_2"/>
    <property type="match status" value="1"/>
</dbReference>
<dbReference type="GeneID" id="180268"/>
<sequence>MTTTTSFPILHLPAKSLKRAICCLTPEEIIKFSLISKCTKRAAESLNLQYDIHWIKFEEFVSIDLRRSKSLIKWNPLEVELRKLIDHIKSVFHTNKLEVLIIQSDNHDWKSVHEALDGLDCSRTGLEVQSQNRYLQKIINKFSKRDLDLIVSSSTWYHPILSSNRKYLTLTAGFTDLLCVNCKYLIVQQPVTARDLNLMLKHWIKGAYLSVHQLEVAVNSRIRFDDVFKNVEYTEICILEEMWAAGINLNFADGRNIYRFDGERAIVVQEDRRTLGGDFFNLLFSLNFFSENFRKFQSFQKLMNMFL</sequence>
<evidence type="ECO:0000259" key="1">
    <source>
        <dbReference type="PROSITE" id="PS50181"/>
    </source>
</evidence>
<dbReference type="PANTHER" id="PTHR22899">
    <property type="entry name" value="CYCLIN-RELATED F-BOX FAMILY"/>
    <property type="match status" value="1"/>
</dbReference>
<dbReference type="Proteomes" id="UP000001940">
    <property type="component" value="Chromosome V"/>
</dbReference>
<dbReference type="KEGG" id="cel:CELE_C43D7.2"/>
<dbReference type="PANTHER" id="PTHR22899:SF0">
    <property type="entry name" value="F-BOX ASSOCIATED DOMAIN-CONTAINING PROTEIN-RELATED"/>
    <property type="match status" value="1"/>
</dbReference>
<dbReference type="WormBase" id="C43D7.2">
    <property type="protein sequence ID" value="CE18547"/>
    <property type="gene ID" value="WBGene00008066"/>
    <property type="gene designation" value="fbxb-65"/>
</dbReference>
<dbReference type="CTD" id="180268"/>
<dbReference type="InParanoid" id="Q9XVB8"/>
<dbReference type="UCSC" id="C43D7.2">
    <property type="organism name" value="c. elegans"/>
</dbReference>
<protein>
    <submittedName>
        <fullName evidence="2">F-box domain-containing protein</fullName>
    </submittedName>
</protein>
<gene>
    <name evidence="2 4" type="primary">fbxb-65</name>
    <name evidence="4" type="ORF">C43D7.2</name>
    <name evidence="2" type="ORF">CELE_C43D7.2</name>
</gene>
<dbReference type="AlphaFoldDB" id="Q9XVB8"/>
<dbReference type="AGR" id="WB:WBGene00008066"/>
<dbReference type="PhylomeDB" id="Q9XVB8"/>
<name>Q9XVB8_CAEEL</name>
<proteinExistence type="predicted"/>
<dbReference type="RefSeq" id="NP_507766.1">
    <property type="nucleotide sequence ID" value="NM_075365.6"/>
</dbReference>
<dbReference type="PIR" id="T19906">
    <property type="entry name" value="T19906"/>
</dbReference>
<dbReference type="InterPro" id="IPR053222">
    <property type="entry name" value="Zygotic_Embryogenesis-Asso"/>
</dbReference>
<dbReference type="InterPro" id="IPR012885">
    <property type="entry name" value="F-box_Sdz-33"/>
</dbReference>
<dbReference type="HOGENOM" id="CLU_028840_1_1_1"/>
<dbReference type="PROSITE" id="PS50181">
    <property type="entry name" value="FBOX"/>
    <property type="match status" value="1"/>
</dbReference>
<feature type="domain" description="F-box" evidence="1">
    <location>
        <begin position="6"/>
        <end position="57"/>
    </location>
</feature>
<dbReference type="InterPro" id="IPR001810">
    <property type="entry name" value="F-box_dom"/>
</dbReference>